<protein>
    <submittedName>
        <fullName evidence="1">Uncharacterized protein</fullName>
    </submittedName>
</protein>
<accession>A0A2A6J5L2</accession>
<evidence type="ECO:0000313" key="2">
    <source>
        <dbReference type="Proteomes" id="UP000220768"/>
    </source>
</evidence>
<dbReference type="AlphaFoldDB" id="A0A2A6J5L2"/>
<organism evidence="1 2">
    <name type="scientific">Rhizobium chutanense</name>
    <dbReference type="NCBI Taxonomy" id="2035448"/>
    <lineage>
        <taxon>Bacteria</taxon>
        <taxon>Pseudomonadati</taxon>
        <taxon>Pseudomonadota</taxon>
        <taxon>Alphaproteobacteria</taxon>
        <taxon>Hyphomicrobiales</taxon>
        <taxon>Rhizobiaceae</taxon>
        <taxon>Rhizobium/Agrobacterium group</taxon>
        <taxon>Rhizobium</taxon>
    </lineage>
</organism>
<comment type="caution">
    <text evidence="1">The sequence shown here is derived from an EMBL/GenBank/DDBJ whole genome shotgun (WGS) entry which is preliminary data.</text>
</comment>
<dbReference type="Proteomes" id="UP000220768">
    <property type="component" value="Unassembled WGS sequence"/>
</dbReference>
<sequence>MAKFKDKTINGATYAMGHLEDIVIQVQKGDATFKVLVTYSCHCFTEELKPHHTPDFHYVHKHEKRAFCLVRHGLSHNLPNYIANLLGRPVYLTKQTNFFFIRSNGGNYVVFFALRPARNPRYDAILTVQSAHLRTNFTRKAQPVTFDDLVEAKVKNTPVTPGRKQTIKRS</sequence>
<dbReference type="EMBL" id="NWSV01000023">
    <property type="protein sequence ID" value="PDT01416.1"/>
    <property type="molecule type" value="Genomic_DNA"/>
</dbReference>
<keyword evidence="2" id="KW-1185">Reference proteome</keyword>
<dbReference type="RefSeq" id="WP_097614799.1">
    <property type="nucleotide sequence ID" value="NZ_NWSV01000023.1"/>
</dbReference>
<proteinExistence type="predicted"/>
<reference evidence="1 2" key="1">
    <citation type="submission" date="2017-09" db="EMBL/GenBank/DDBJ databases">
        <title>Comparative genomics of rhizobia isolated from Phaseolus vulgaris in China.</title>
        <authorList>
            <person name="Tong W."/>
        </authorList>
    </citation>
    <scope>NUCLEOTIDE SEQUENCE [LARGE SCALE GENOMIC DNA]</scope>
    <source>
        <strain evidence="1 2">C5</strain>
    </source>
</reference>
<evidence type="ECO:0000313" key="1">
    <source>
        <dbReference type="EMBL" id="PDT01416.1"/>
    </source>
</evidence>
<name>A0A2A6J5L2_9HYPH</name>
<gene>
    <name evidence="1" type="ORF">CO666_25290</name>
</gene>